<proteinExistence type="predicted"/>
<dbReference type="STRING" id="211165.GCA_000317285_04419"/>
<dbReference type="Gene3D" id="3.40.1440.10">
    <property type="entry name" value="GIY-YIG endonuclease"/>
    <property type="match status" value="1"/>
</dbReference>
<dbReference type="SUPFAM" id="SSF82771">
    <property type="entry name" value="GIY-YIG endonuclease"/>
    <property type="match status" value="1"/>
</dbReference>
<reference evidence="1 2" key="1">
    <citation type="journal article" date="2019" name="Genome Biol. Evol.">
        <title>Day and night: Metabolic profiles and evolutionary relationships of six axenic non-marine cyanobacteria.</title>
        <authorList>
            <person name="Will S.E."/>
            <person name="Henke P."/>
            <person name="Boedeker C."/>
            <person name="Huang S."/>
            <person name="Brinkmann H."/>
            <person name="Rohde M."/>
            <person name="Jarek M."/>
            <person name="Friedl T."/>
            <person name="Seufert S."/>
            <person name="Schumacher M."/>
            <person name="Overmann J."/>
            <person name="Neumann-Schaal M."/>
            <person name="Petersen J."/>
        </authorList>
    </citation>
    <scope>NUCLEOTIDE SEQUENCE [LARGE SCALE GENOMIC DNA]</scope>
    <source>
        <strain evidence="1 2">PCC 6912</strain>
    </source>
</reference>
<dbReference type="EMBL" id="RSCJ01000003">
    <property type="protein sequence ID" value="RUR85126.1"/>
    <property type="molecule type" value="Genomic_DNA"/>
</dbReference>
<evidence type="ECO:0000313" key="1">
    <source>
        <dbReference type="EMBL" id="RUR85126.1"/>
    </source>
</evidence>
<name>A0A433NP53_CHLFR</name>
<comment type="caution">
    <text evidence="1">The sequence shown here is derived from an EMBL/GenBank/DDBJ whole genome shotgun (WGS) entry which is preliminary data.</text>
</comment>
<evidence type="ECO:0000313" key="2">
    <source>
        <dbReference type="Proteomes" id="UP000268857"/>
    </source>
</evidence>
<keyword evidence="2" id="KW-1185">Reference proteome</keyword>
<sequence length="84" mass="9493">MTSGIYAIAHIGNLKLYVGECNKLSQKWPPILSQLHHGTYPHSLLQQTWNTQGDKRYFTFHTKEEILGDPEIVGVEELLAEVAS</sequence>
<dbReference type="AlphaFoldDB" id="A0A433NP53"/>
<evidence type="ECO:0008006" key="3">
    <source>
        <dbReference type="Google" id="ProtNLM"/>
    </source>
</evidence>
<dbReference type="OrthoDB" id="573706at2"/>
<dbReference type="InterPro" id="IPR035901">
    <property type="entry name" value="GIY-YIG_endonuc_sf"/>
</dbReference>
<organism evidence="1 2">
    <name type="scientific">Chlorogloeopsis fritschii PCC 6912</name>
    <dbReference type="NCBI Taxonomy" id="211165"/>
    <lineage>
        <taxon>Bacteria</taxon>
        <taxon>Bacillati</taxon>
        <taxon>Cyanobacteriota</taxon>
        <taxon>Cyanophyceae</taxon>
        <taxon>Nostocales</taxon>
        <taxon>Chlorogloeopsidaceae</taxon>
        <taxon>Chlorogloeopsis</taxon>
    </lineage>
</organism>
<gene>
    <name evidence="1" type="ORF">PCC6912_12420</name>
</gene>
<dbReference type="Proteomes" id="UP000268857">
    <property type="component" value="Unassembled WGS sequence"/>
</dbReference>
<accession>A0A433NP53</accession>
<dbReference type="RefSeq" id="WP_016879664.1">
    <property type="nucleotide sequence ID" value="NZ_AJLN01000107.1"/>
</dbReference>
<protein>
    <recommendedName>
        <fullName evidence="3">GIY-YIG domain-containing protein</fullName>
    </recommendedName>
</protein>